<comment type="caution">
    <text evidence="2">The sequence shown here is derived from an EMBL/GenBank/DDBJ whole genome shotgun (WGS) entry which is preliminary data.</text>
</comment>
<keyword evidence="3" id="KW-1185">Reference proteome</keyword>
<dbReference type="EMBL" id="JAHWDP010000001">
    <property type="protein sequence ID" value="MBW2936905.1"/>
    <property type="molecule type" value="Genomic_DNA"/>
</dbReference>
<evidence type="ECO:0000313" key="2">
    <source>
        <dbReference type="EMBL" id="MBW2936905.1"/>
    </source>
</evidence>
<reference evidence="2" key="1">
    <citation type="submission" date="2021-07" db="EMBL/GenBank/DDBJ databases">
        <title>Aureisphaera sp. CAU 1614 isolated from sea sediment.</title>
        <authorList>
            <person name="Kim W."/>
        </authorList>
    </citation>
    <scope>NUCLEOTIDE SEQUENCE</scope>
    <source>
        <strain evidence="2">CAU 1614</strain>
    </source>
</reference>
<evidence type="ECO:0000313" key="3">
    <source>
        <dbReference type="Proteomes" id="UP001138686"/>
    </source>
</evidence>
<gene>
    <name evidence="2" type="ORF">KXJ69_02235</name>
</gene>
<name>A0A9X1JUR2_9FLAO</name>
<dbReference type="AlphaFoldDB" id="A0A9X1JUR2"/>
<dbReference type="Pfam" id="PF13181">
    <property type="entry name" value="TPR_8"/>
    <property type="match status" value="1"/>
</dbReference>
<feature type="transmembrane region" description="Helical" evidence="1">
    <location>
        <begin position="93"/>
        <end position="111"/>
    </location>
</feature>
<sequence>MNKDSKISQELLETVERYLNNTMDATEKLQFEKSLKKNNTLRQQVEDIKILLSGIETASLREKMEEFHHQMAQEIKEIPVRNITKNNRTNSRLFYAVAASAVILLGIFWMFNPKNTNEMLFNEYFSVDPGLPTTMGSTDEFSFYDGMVNYKRKEYDEALEKWRQLLRQKNNNDTLNYFIGVTYLAKGNTEEAIPFLEKVTTQKESMFLEDSYFYLGLSNLKNDNLEDAKENFRKSNTEEAQKILKALEKK</sequence>
<proteinExistence type="predicted"/>
<organism evidence="2 3">
    <name type="scientific">Halomarinibacterium sedimenti</name>
    <dbReference type="NCBI Taxonomy" id="2857106"/>
    <lineage>
        <taxon>Bacteria</taxon>
        <taxon>Pseudomonadati</taxon>
        <taxon>Bacteroidota</taxon>
        <taxon>Flavobacteriia</taxon>
        <taxon>Flavobacteriales</taxon>
        <taxon>Flavobacteriaceae</taxon>
        <taxon>Halomarinibacterium</taxon>
    </lineage>
</organism>
<evidence type="ECO:0000256" key="1">
    <source>
        <dbReference type="SAM" id="Phobius"/>
    </source>
</evidence>
<keyword evidence="1" id="KW-0812">Transmembrane</keyword>
<keyword evidence="1" id="KW-1133">Transmembrane helix</keyword>
<evidence type="ECO:0008006" key="4">
    <source>
        <dbReference type="Google" id="ProtNLM"/>
    </source>
</evidence>
<protein>
    <recommendedName>
        <fullName evidence="4">Tetratricopeptide repeat protein</fullName>
    </recommendedName>
</protein>
<dbReference type="InterPro" id="IPR019734">
    <property type="entry name" value="TPR_rpt"/>
</dbReference>
<keyword evidence="1" id="KW-0472">Membrane</keyword>
<accession>A0A9X1JUR2</accession>
<dbReference type="Proteomes" id="UP001138686">
    <property type="component" value="Unassembled WGS sequence"/>
</dbReference>
<dbReference type="RefSeq" id="WP_219050840.1">
    <property type="nucleotide sequence ID" value="NZ_JAHWDP010000001.1"/>
</dbReference>